<evidence type="ECO:0000313" key="6">
    <source>
        <dbReference type="Proteomes" id="UP000094389"/>
    </source>
</evidence>
<dbReference type="InterPro" id="IPR012292">
    <property type="entry name" value="Globin/Proto"/>
</dbReference>
<dbReference type="PROSITE" id="PS01033">
    <property type="entry name" value="GLOBIN"/>
    <property type="match status" value="1"/>
</dbReference>
<dbReference type="RefSeq" id="XP_020070849.1">
    <property type="nucleotide sequence ID" value="XM_020216365.1"/>
</dbReference>
<dbReference type="PANTHER" id="PTHR43396:SF6">
    <property type="entry name" value="ABL201WP"/>
    <property type="match status" value="1"/>
</dbReference>
<feature type="compositionally biased region" description="Basic and acidic residues" evidence="1">
    <location>
        <begin position="291"/>
        <end position="301"/>
    </location>
</feature>
<dbReference type="InterPro" id="IPR044399">
    <property type="entry name" value="Mb-like_M"/>
</dbReference>
<feature type="compositionally biased region" description="Polar residues" evidence="1">
    <location>
        <begin position="231"/>
        <end position="250"/>
    </location>
</feature>
<keyword evidence="6" id="KW-1185">Reference proteome</keyword>
<feature type="compositionally biased region" description="Polar residues" evidence="1">
    <location>
        <begin position="264"/>
        <end position="282"/>
    </location>
</feature>
<dbReference type="GO" id="GO:0008941">
    <property type="term" value="F:nitric oxide dioxygenase NAD(P)H activity"/>
    <property type="evidence" value="ECO:0007669"/>
    <property type="project" value="TreeGrafter"/>
</dbReference>
<reference evidence="5" key="2">
    <citation type="journal article" date="2015" name="J. Biotechnol.">
        <title>The structure of the Cyberlindnera jadinii genome and its relation to Candida utilis analyzed by the occurrence of single nucleotide polymorphisms.</title>
        <authorList>
            <person name="Rupp O."/>
            <person name="Brinkrolf K."/>
            <person name="Buerth C."/>
            <person name="Kunigo M."/>
            <person name="Schneider J."/>
            <person name="Jaenicke S."/>
            <person name="Goesmann A."/>
            <person name="Puehler A."/>
            <person name="Jaeger K.-E."/>
            <person name="Ernst J.F."/>
        </authorList>
    </citation>
    <scope>NUCLEOTIDE SEQUENCE [LARGE SCALE GENOMIC DNA]</scope>
    <source>
        <strain evidence="5">ATCC 18201 / CBS 1600 / BCRC 20928 / JCM 3617 / NBRC 0987 / NRRL Y-1542</strain>
    </source>
</reference>
<dbReference type="Proteomes" id="UP000094389">
    <property type="component" value="Unassembled WGS sequence"/>
</dbReference>
<reference evidence="4 6" key="3">
    <citation type="journal article" date="2016" name="Proc. Natl. Acad. Sci. U.S.A.">
        <title>Comparative genomics of biotechnologically important yeasts.</title>
        <authorList>
            <person name="Riley R."/>
            <person name="Haridas S."/>
            <person name="Wolfe K.H."/>
            <person name="Lopes M.R."/>
            <person name="Hittinger C.T."/>
            <person name="Goeker M."/>
            <person name="Salamov A.A."/>
            <person name="Wisecaver J.H."/>
            <person name="Long T.M."/>
            <person name="Calvey C.H."/>
            <person name="Aerts A.L."/>
            <person name="Barry K.W."/>
            <person name="Choi C."/>
            <person name="Clum A."/>
            <person name="Coughlan A.Y."/>
            <person name="Deshpande S."/>
            <person name="Douglass A.P."/>
            <person name="Hanson S.J."/>
            <person name="Klenk H.-P."/>
            <person name="LaButti K.M."/>
            <person name="Lapidus A."/>
            <person name="Lindquist E.A."/>
            <person name="Lipzen A.M."/>
            <person name="Meier-Kolthoff J.P."/>
            <person name="Ohm R.A."/>
            <person name="Otillar R.P."/>
            <person name="Pangilinan J.L."/>
            <person name="Peng Y."/>
            <person name="Rokas A."/>
            <person name="Rosa C.A."/>
            <person name="Scheuner C."/>
            <person name="Sibirny A.A."/>
            <person name="Slot J.C."/>
            <person name="Stielow J.B."/>
            <person name="Sun H."/>
            <person name="Kurtzman C.P."/>
            <person name="Blackwell M."/>
            <person name="Grigoriev I.V."/>
            <person name="Jeffries T.W."/>
        </authorList>
    </citation>
    <scope>NUCLEOTIDE SEQUENCE [LARGE SCALE GENOMIC DNA]</scope>
    <source>
        <strain evidence="6">ATCC 18201 / CBS 1600 / BCRC 20928 / JCM 3617 / NBRC 0987 / NRRL Y-1542</strain>
        <strain evidence="4">NRRL Y-1542</strain>
    </source>
</reference>
<dbReference type="Gene3D" id="1.10.490.10">
    <property type="entry name" value="Globins"/>
    <property type="match status" value="1"/>
</dbReference>
<dbReference type="GeneID" id="30990761"/>
<dbReference type="Pfam" id="PF00042">
    <property type="entry name" value="Globin"/>
    <property type="match status" value="1"/>
</dbReference>
<feature type="region of interest" description="Disordered" evidence="1">
    <location>
        <begin position="231"/>
        <end position="301"/>
    </location>
</feature>
<evidence type="ECO:0000313" key="3">
    <source>
        <dbReference type="EMBL" id="CEP25146.1"/>
    </source>
</evidence>
<reference evidence="3" key="1">
    <citation type="submission" date="2014-12" db="EMBL/GenBank/DDBJ databases">
        <authorList>
            <person name="Jaenicke S."/>
        </authorList>
    </citation>
    <scope>NUCLEOTIDE SEQUENCE [LARGE SCALE GENOMIC DNA]</scope>
    <source>
        <strain evidence="3">CBS1600</strain>
    </source>
</reference>
<name>A0A0H5C9N6_CYBJN</name>
<dbReference type="GO" id="GO:0019825">
    <property type="term" value="F:oxygen binding"/>
    <property type="evidence" value="ECO:0007669"/>
    <property type="project" value="InterPro"/>
</dbReference>
<dbReference type="GO" id="GO:0071949">
    <property type="term" value="F:FAD binding"/>
    <property type="evidence" value="ECO:0007669"/>
    <property type="project" value="TreeGrafter"/>
</dbReference>
<dbReference type="PANTHER" id="PTHR43396">
    <property type="entry name" value="FLAVOHEMOPROTEIN"/>
    <property type="match status" value="1"/>
</dbReference>
<sequence>MLSDIQRTHSRSTTTQSLSSDVQFDAQANVKPSLHFTAQEIEMVRSSWKEMISDDLSKEGNQSSFASSLFCIQFYSNLMAMEPELEKMFPSIKHQAMSFSGVLSTAIINLDHLDKLDDYLNNLGKRHARILGIDPPHFELMGAAFLKTVQDRFGHSLTLAMERCWARLYTYLANSILQGGIDPILRVEKLNSDMYAVLERTSTQVTMNSSTTLFDQRSASTTSTSSLYNVNHSAQHQPQSRLASQSSYTMTGKPLPSQLRKASHSSSHNEYQTHAHSNLSQSRHTKRLSKSVKDDKDCTIM</sequence>
<dbReference type="InterPro" id="IPR009050">
    <property type="entry name" value="Globin-like_sf"/>
</dbReference>
<dbReference type="CDD" id="cd01040">
    <property type="entry name" value="Mb-like"/>
    <property type="match status" value="1"/>
</dbReference>
<evidence type="ECO:0000313" key="4">
    <source>
        <dbReference type="EMBL" id="ODV73810.1"/>
    </source>
</evidence>
<feature type="domain" description="Globin" evidence="2">
    <location>
        <begin position="35"/>
        <end position="181"/>
    </location>
</feature>
<evidence type="ECO:0000313" key="5">
    <source>
        <dbReference type="Proteomes" id="UP000038830"/>
    </source>
</evidence>
<evidence type="ECO:0000259" key="2">
    <source>
        <dbReference type="PROSITE" id="PS01033"/>
    </source>
</evidence>
<dbReference type="Proteomes" id="UP000038830">
    <property type="component" value="Unassembled WGS sequence"/>
</dbReference>
<dbReference type="GO" id="GO:0071500">
    <property type="term" value="P:cellular response to nitrosative stress"/>
    <property type="evidence" value="ECO:0007669"/>
    <property type="project" value="TreeGrafter"/>
</dbReference>
<evidence type="ECO:0000256" key="1">
    <source>
        <dbReference type="SAM" id="MobiDB-lite"/>
    </source>
</evidence>
<dbReference type="OrthoDB" id="436496at2759"/>
<dbReference type="EMBL" id="KV453929">
    <property type="protein sequence ID" value="ODV73810.1"/>
    <property type="molecule type" value="Genomic_DNA"/>
</dbReference>
<dbReference type="AlphaFoldDB" id="A0A0H5C9N6"/>
<dbReference type="SUPFAM" id="SSF46458">
    <property type="entry name" value="Globin-like"/>
    <property type="match status" value="1"/>
</dbReference>
<accession>A0A1E4S2Z5</accession>
<dbReference type="OMA" id="RCWARLY"/>
<dbReference type="STRING" id="983966.A0A0H5C9N6"/>
<proteinExistence type="predicted"/>
<dbReference type="InterPro" id="IPR000971">
    <property type="entry name" value="Globin"/>
</dbReference>
<dbReference type="GO" id="GO:0046210">
    <property type="term" value="P:nitric oxide catabolic process"/>
    <property type="evidence" value="ECO:0007669"/>
    <property type="project" value="TreeGrafter"/>
</dbReference>
<dbReference type="EMBL" id="CDQK01000007">
    <property type="protein sequence ID" value="CEP25146.1"/>
    <property type="molecule type" value="Genomic_DNA"/>
</dbReference>
<organism evidence="3 5">
    <name type="scientific">Cyberlindnera jadinii (strain ATCC 18201 / CBS 1600 / BCRC 20928 / JCM 3617 / NBRC 0987 / NRRL Y-1542)</name>
    <name type="common">Torula yeast</name>
    <name type="synonym">Candida utilis</name>
    <dbReference type="NCBI Taxonomy" id="983966"/>
    <lineage>
        <taxon>Eukaryota</taxon>
        <taxon>Fungi</taxon>
        <taxon>Dikarya</taxon>
        <taxon>Ascomycota</taxon>
        <taxon>Saccharomycotina</taxon>
        <taxon>Saccharomycetes</taxon>
        <taxon>Phaffomycetales</taxon>
        <taxon>Phaffomycetaceae</taxon>
        <taxon>Cyberlindnera</taxon>
    </lineage>
</organism>
<accession>A0A0H5C9N6</accession>
<protein>
    <submittedName>
        <fullName evidence="4">Globin-like protein</fullName>
    </submittedName>
</protein>
<gene>
    <name evidence="3" type="ORF">BN1211_6148</name>
    <name evidence="4" type="ORF">CYBJADRAFT_172585</name>
</gene>
<dbReference type="GO" id="GO:0020037">
    <property type="term" value="F:heme binding"/>
    <property type="evidence" value="ECO:0007669"/>
    <property type="project" value="InterPro"/>
</dbReference>